<evidence type="ECO:0008006" key="4">
    <source>
        <dbReference type="Google" id="ProtNLM"/>
    </source>
</evidence>
<comment type="caution">
    <text evidence="2">The sequence shown here is derived from an EMBL/GenBank/DDBJ whole genome shotgun (WGS) entry which is preliminary data.</text>
</comment>
<evidence type="ECO:0000313" key="2">
    <source>
        <dbReference type="EMBL" id="TQM45295.1"/>
    </source>
</evidence>
<dbReference type="OrthoDB" id="5524812at2"/>
<feature type="transmembrane region" description="Helical" evidence="1">
    <location>
        <begin position="95"/>
        <end position="115"/>
    </location>
</feature>
<keyword evidence="1" id="KW-0812">Transmembrane</keyword>
<protein>
    <recommendedName>
        <fullName evidence="4">DoxX-like protein</fullName>
    </recommendedName>
</protein>
<evidence type="ECO:0000313" key="3">
    <source>
        <dbReference type="Proteomes" id="UP000319818"/>
    </source>
</evidence>
<feature type="transmembrane region" description="Helical" evidence="1">
    <location>
        <begin position="72"/>
        <end position="90"/>
    </location>
</feature>
<dbReference type="AlphaFoldDB" id="A0A543GGW3"/>
<feature type="transmembrane region" description="Helical" evidence="1">
    <location>
        <begin position="21"/>
        <end position="42"/>
    </location>
</feature>
<name>A0A543GGW3_9PSEU</name>
<dbReference type="RefSeq" id="WP_142100784.1">
    <property type="nucleotide sequence ID" value="NZ_VFPH01000001.1"/>
</dbReference>
<keyword evidence="1" id="KW-1133">Transmembrane helix</keyword>
<evidence type="ECO:0000256" key="1">
    <source>
        <dbReference type="SAM" id="Phobius"/>
    </source>
</evidence>
<dbReference type="EMBL" id="VFPH01000001">
    <property type="protein sequence ID" value="TQM45295.1"/>
    <property type="molecule type" value="Genomic_DNA"/>
</dbReference>
<sequence>MHRLIVFADRLHARARGVRALGWFAWSVRVLLAAAFLPSGLVKVLGLPFTRLDPRTSEVGRLFAALEHDFGALYPFIGACQLAAAVLLLVPRTTLVGALVHLPITAGIVVITTTVGFRGTWVITWLMLLGVVFLICWDWHRVKALCGPELPADPAVARPAAASARRHLAR</sequence>
<proteinExistence type="predicted"/>
<feature type="transmembrane region" description="Helical" evidence="1">
    <location>
        <begin position="121"/>
        <end position="139"/>
    </location>
</feature>
<organism evidence="2 3">
    <name type="scientific">Pseudonocardia cypriaca</name>
    <dbReference type="NCBI Taxonomy" id="882449"/>
    <lineage>
        <taxon>Bacteria</taxon>
        <taxon>Bacillati</taxon>
        <taxon>Actinomycetota</taxon>
        <taxon>Actinomycetes</taxon>
        <taxon>Pseudonocardiales</taxon>
        <taxon>Pseudonocardiaceae</taxon>
        <taxon>Pseudonocardia</taxon>
    </lineage>
</organism>
<gene>
    <name evidence="2" type="ORF">FB388_2693</name>
</gene>
<dbReference type="Proteomes" id="UP000319818">
    <property type="component" value="Unassembled WGS sequence"/>
</dbReference>
<keyword evidence="3" id="KW-1185">Reference proteome</keyword>
<keyword evidence="1" id="KW-0472">Membrane</keyword>
<reference evidence="2 3" key="1">
    <citation type="submission" date="2019-06" db="EMBL/GenBank/DDBJ databases">
        <title>Sequencing the genomes of 1000 actinobacteria strains.</title>
        <authorList>
            <person name="Klenk H.-P."/>
        </authorList>
    </citation>
    <scope>NUCLEOTIDE SEQUENCE [LARGE SCALE GENOMIC DNA]</scope>
    <source>
        <strain evidence="2 3">DSM 45511</strain>
    </source>
</reference>
<accession>A0A543GGW3</accession>